<dbReference type="AlphaFoldDB" id="A0AAP0KBA0"/>
<reference evidence="2 3" key="1">
    <citation type="submission" date="2024-01" db="EMBL/GenBank/DDBJ databases">
        <title>Genome assemblies of Stephania.</title>
        <authorList>
            <person name="Yang L."/>
        </authorList>
    </citation>
    <scope>NUCLEOTIDE SEQUENCE [LARGE SCALE GENOMIC DNA]</scope>
    <source>
        <strain evidence="2">JXDWG</strain>
        <tissue evidence="2">Leaf</tissue>
    </source>
</reference>
<dbReference type="EMBL" id="JBBNAG010000003">
    <property type="protein sequence ID" value="KAK9148730.1"/>
    <property type="molecule type" value="Genomic_DNA"/>
</dbReference>
<keyword evidence="3" id="KW-1185">Reference proteome</keyword>
<feature type="region of interest" description="Disordered" evidence="1">
    <location>
        <begin position="266"/>
        <end position="363"/>
    </location>
</feature>
<sequence length="363" mass="40120">MGRCAPSKRSSKQRRSSGGDAVNGAVARYRRPVGCAILSKSRRRDEFEIDFKGHGEFYVEEFGCDLNDLKMGCHRLFMSTDASMASESVGAHAPEYQSHYRHRYSQCEGLEMIGGKRGTAASTVRSLAVARDRVRDPVECTDKNNDLVMHRDKDIDMFHLDWNFCHVRMLPRHILMGGDIWCVLCLEVSEEPTVADEPGCRGGARPTEYDGGMASGEYGLGRPGKKKKKGGATVGFGGEPMDPASNRRFKRRLALRGRMTVAFNEAEAESTGRRTHAEDRTSCSKIGAQRKKKATAGVDGSARRRERRHGGAGRMDITAPRRASRSATMARERATRRNAVVPKQCQRGEPRAGGAWQPAGNDK</sequence>
<evidence type="ECO:0000313" key="2">
    <source>
        <dbReference type="EMBL" id="KAK9148730.1"/>
    </source>
</evidence>
<feature type="compositionally biased region" description="Basic and acidic residues" evidence="1">
    <location>
        <begin position="270"/>
        <end position="282"/>
    </location>
</feature>
<proteinExistence type="predicted"/>
<evidence type="ECO:0000256" key="1">
    <source>
        <dbReference type="SAM" id="MobiDB-lite"/>
    </source>
</evidence>
<organism evidence="2 3">
    <name type="scientific">Stephania cephalantha</name>
    <dbReference type="NCBI Taxonomy" id="152367"/>
    <lineage>
        <taxon>Eukaryota</taxon>
        <taxon>Viridiplantae</taxon>
        <taxon>Streptophyta</taxon>
        <taxon>Embryophyta</taxon>
        <taxon>Tracheophyta</taxon>
        <taxon>Spermatophyta</taxon>
        <taxon>Magnoliopsida</taxon>
        <taxon>Ranunculales</taxon>
        <taxon>Menispermaceae</taxon>
        <taxon>Menispermoideae</taxon>
        <taxon>Cissampelideae</taxon>
        <taxon>Stephania</taxon>
    </lineage>
</organism>
<evidence type="ECO:0000313" key="3">
    <source>
        <dbReference type="Proteomes" id="UP001419268"/>
    </source>
</evidence>
<name>A0AAP0KBA0_9MAGN</name>
<protein>
    <submittedName>
        <fullName evidence="2">Uncharacterized protein</fullName>
    </submittedName>
</protein>
<feature type="region of interest" description="Disordered" evidence="1">
    <location>
        <begin position="1"/>
        <end position="23"/>
    </location>
</feature>
<feature type="region of interest" description="Disordered" evidence="1">
    <location>
        <begin position="195"/>
        <end position="245"/>
    </location>
</feature>
<comment type="caution">
    <text evidence="2">The sequence shown here is derived from an EMBL/GenBank/DDBJ whole genome shotgun (WGS) entry which is preliminary data.</text>
</comment>
<gene>
    <name evidence="2" type="ORF">Scep_007487</name>
</gene>
<accession>A0AAP0KBA0</accession>
<dbReference type="Proteomes" id="UP001419268">
    <property type="component" value="Unassembled WGS sequence"/>
</dbReference>